<dbReference type="EMBL" id="CP075584">
    <property type="protein sequence ID" value="WBM80923.1"/>
    <property type="molecule type" value="Genomic_DNA"/>
</dbReference>
<dbReference type="RefSeq" id="WP_281535639.1">
    <property type="nucleotide sequence ID" value="NZ_CP075584.1"/>
</dbReference>
<organism evidence="2 3">
    <name type="scientific">Cryobacterium breve</name>
    <dbReference type="NCBI Taxonomy" id="1259258"/>
    <lineage>
        <taxon>Bacteria</taxon>
        <taxon>Bacillati</taxon>
        <taxon>Actinomycetota</taxon>
        <taxon>Actinomycetes</taxon>
        <taxon>Micrococcales</taxon>
        <taxon>Microbacteriaceae</taxon>
        <taxon>Cryobacterium</taxon>
    </lineage>
</organism>
<reference evidence="2 3" key="1">
    <citation type="submission" date="2021-05" db="EMBL/GenBank/DDBJ databases">
        <authorList>
            <person name="Kumar R."/>
            <person name="Kumar A."/>
            <person name="Mukhia S."/>
        </authorList>
    </citation>
    <scope>NUCLEOTIDE SEQUENCE [LARGE SCALE GENOMIC DNA]</scope>
    <source>
        <strain evidence="2 3">ERMR7:08</strain>
    </source>
</reference>
<feature type="transmembrane region" description="Helical" evidence="1">
    <location>
        <begin position="39"/>
        <end position="60"/>
    </location>
</feature>
<proteinExistence type="predicted"/>
<evidence type="ECO:0008006" key="4">
    <source>
        <dbReference type="Google" id="ProtNLM"/>
    </source>
</evidence>
<dbReference type="Proteomes" id="UP001212421">
    <property type="component" value="Chromosome"/>
</dbReference>
<sequence>MLTTFFAVALGAIGVLLLRFGLSGVPPESGMSASLGGFSQRLLIVFAPLAVVVLVLRAVIARRRPPS</sequence>
<keyword evidence="1" id="KW-0812">Transmembrane</keyword>
<evidence type="ECO:0000313" key="2">
    <source>
        <dbReference type="EMBL" id="WBM80923.1"/>
    </source>
</evidence>
<keyword evidence="3" id="KW-1185">Reference proteome</keyword>
<name>A0ABY7NK94_9MICO</name>
<protein>
    <recommendedName>
        <fullName evidence="4">DUF2905 domain-containing protein</fullName>
    </recommendedName>
</protein>
<accession>A0ABY7NK94</accession>
<evidence type="ECO:0000313" key="3">
    <source>
        <dbReference type="Proteomes" id="UP001212421"/>
    </source>
</evidence>
<gene>
    <name evidence="2" type="ORF">KIV56_06365</name>
</gene>
<evidence type="ECO:0000256" key="1">
    <source>
        <dbReference type="SAM" id="Phobius"/>
    </source>
</evidence>
<keyword evidence="1" id="KW-0472">Membrane</keyword>
<keyword evidence="1" id="KW-1133">Transmembrane helix</keyword>